<accession>A0AAE0TL75</accession>
<feature type="region of interest" description="Disordered" evidence="8">
    <location>
        <begin position="370"/>
        <end position="393"/>
    </location>
</feature>
<keyword evidence="12" id="KW-1185">Reference proteome</keyword>
<reference evidence="11" key="1">
    <citation type="journal article" date="2021" name="Genome Biol. Evol.">
        <title>A High-Quality Reference Genome for a Parasitic Bivalve with Doubly Uniparental Inheritance (Bivalvia: Unionida).</title>
        <authorList>
            <person name="Smith C.H."/>
        </authorList>
    </citation>
    <scope>NUCLEOTIDE SEQUENCE</scope>
    <source>
        <strain evidence="11">CHS0354</strain>
    </source>
</reference>
<dbReference type="GO" id="GO:0007219">
    <property type="term" value="P:Notch signaling pathway"/>
    <property type="evidence" value="ECO:0007669"/>
    <property type="project" value="InterPro"/>
</dbReference>
<evidence type="ECO:0000256" key="3">
    <source>
        <dbReference type="ARBA" id="ARBA00022692"/>
    </source>
</evidence>
<reference evidence="11" key="2">
    <citation type="journal article" date="2021" name="Genome Biol. Evol.">
        <title>Developing a high-quality reference genome for a parasitic bivalve with doubly uniparental inheritance (Bivalvia: Unionida).</title>
        <authorList>
            <person name="Smith C.H."/>
        </authorList>
    </citation>
    <scope>NUCLEOTIDE SEQUENCE</scope>
    <source>
        <strain evidence="11">CHS0354</strain>
        <tissue evidence="11">Mantle</tissue>
    </source>
</reference>
<keyword evidence="2" id="KW-0245">EGF-like domain</keyword>
<dbReference type="InterPro" id="IPR011651">
    <property type="entry name" value="Notch_ligand_N"/>
</dbReference>
<evidence type="ECO:0000256" key="5">
    <source>
        <dbReference type="ARBA" id="ARBA00022989"/>
    </source>
</evidence>
<evidence type="ECO:0000256" key="9">
    <source>
        <dbReference type="SAM" id="SignalP"/>
    </source>
</evidence>
<feature type="signal peptide" evidence="9">
    <location>
        <begin position="1"/>
        <end position="24"/>
    </location>
</feature>
<evidence type="ECO:0000256" key="6">
    <source>
        <dbReference type="ARBA" id="ARBA00023157"/>
    </source>
</evidence>
<dbReference type="GO" id="GO:0016020">
    <property type="term" value="C:membrane"/>
    <property type="evidence" value="ECO:0007669"/>
    <property type="project" value="UniProtKB-SubCell"/>
</dbReference>
<evidence type="ECO:0000313" key="12">
    <source>
        <dbReference type="Proteomes" id="UP001195483"/>
    </source>
</evidence>
<sequence length="393" mass="43040">MVGKGKIETILVSILITYTQTAVASGIITVQLVEYDHRDGKDADGKCCESIWSSGCKADECDPYFDLCLKNRTNGKVVSTKNTDRTSNVGHIHFGNNIGTTTNNIVLDFTGPLSDLDLNIKVFDSDIDGVFDKKDDLIEILTERVQLSPTTFSQQPSAFSDLQINGAKTSISLRYRAVCDQYYYGQECDVMCKPYLNYYTCDDHGNKSCLASQDCELSLYTPITTTVLHTIANSTTKTETVLHTSANLTTRTATALHNNSNLTTTAAIRLPSITTTSKHSLTNVTIFQISTRLPNVSATSASFRQSGMHIPFSTTKLILKSDYQKWSPTIRTNHVKISETKTPTVSTHMDPDVMTLLPIVGGAIAGTGETEHAGKTAQKQRGHEEVSLDLDTT</sequence>
<evidence type="ECO:0000259" key="10">
    <source>
        <dbReference type="SMART" id="SM00051"/>
    </source>
</evidence>
<proteinExistence type="predicted"/>
<comment type="caution">
    <text evidence="11">The sequence shown here is derived from an EMBL/GenBank/DDBJ whole genome shotgun (WGS) entry which is preliminary data.</text>
</comment>
<gene>
    <name evidence="11" type="ORF">CHS0354_039547</name>
</gene>
<feature type="domain" description="DSL" evidence="10">
    <location>
        <begin position="159"/>
        <end position="215"/>
    </location>
</feature>
<reference evidence="11" key="3">
    <citation type="submission" date="2023-05" db="EMBL/GenBank/DDBJ databases">
        <authorList>
            <person name="Smith C.H."/>
        </authorList>
    </citation>
    <scope>NUCLEOTIDE SEQUENCE</scope>
    <source>
        <strain evidence="11">CHS0354</strain>
        <tissue evidence="11">Mantle</tissue>
    </source>
</reference>
<evidence type="ECO:0000256" key="4">
    <source>
        <dbReference type="ARBA" id="ARBA00022737"/>
    </source>
</evidence>
<organism evidence="11 12">
    <name type="scientific">Potamilus streckersoni</name>
    <dbReference type="NCBI Taxonomy" id="2493646"/>
    <lineage>
        <taxon>Eukaryota</taxon>
        <taxon>Metazoa</taxon>
        <taxon>Spiralia</taxon>
        <taxon>Lophotrochozoa</taxon>
        <taxon>Mollusca</taxon>
        <taxon>Bivalvia</taxon>
        <taxon>Autobranchia</taxon>
        <taxon>Heteroconchia</taxon>
        <taxon>Palaeoheterodonta</taxon>
        <taxon>Unionida</taxon>
        <taxon>Unionoidea</taxon>
        <taxon>Unionidae</taxon>
        <taxon>Ambleminae</taxon>
        <taxon>Lampsilini</taxon>
        <taxon>Potamilus</taxon>
    </lineage>
</organism>
<evidence type="ECO:0000256" key="7">
    <source>
        <dbReference type="ARBA" id="ARBA00023180"/>
    </source>
</evidence>
<keyword evidence="7" id="KW-0325">Glycoprotein</keyword>
<protein>
    <recommendedName>
        <fullName evidence="10">DSL domain-containing protein</fullName>
    </recommendedName>
</protein>
<dbReference type="EMBL" id="JAEAOA010002309">
    <property type="protein sequence ID" value="KAK3612266.1"/>
    <property type="molecule type" value="Genomic_DNA"/>
</dbReference>
<name>A0AAE0TL75_9BIVA</name>
<evidence type="ECO:0000313" key="11">
    <source>
        <dbReference type="EMBL" id="KAK3612266.1"/>
    </source>
</evidence>
<keyword evidence="1" id="KW-0217">Developmental protein</keyword>
<keyword evidence="3" id="KW-0812">Transmembrane</keyword>
<keyword evidence="6" id="KW-1015">Disulfide bond</keyword>
<keyword evidence="5" id="KW-0472">Membrane</keyword>
<dbReference type="InterPro" id="IPR001774">
    <property type="entry name" value="DSL"/>
</dbReference>
<evidence type="ECO:0000256" key="8">
    <source>
        <dbReference type="SAM" id="MobiDB-lite"/>
    </source>
</evidence>
<keyword evidence="5" id="KW-1133">Transmembrane helix</keyword>
<evidence type="ECO:0000256" key="1">
    <source>
        <dbReference type="ARBA" id="ARBA00022473"/>
    </source>
</evidence>
<dbReference type="Pfam" id="PF07657">
    <property type="entry name" value="MNNL"/>
    <property type="match status" value="1"/>
</dbReference>
<feature type="chain" id="PRO_5042076047" description="DSL domain-containing protein" evidence="9">
    <location>
        <begin position="25"/>
        <end position="393"/>
    </location>
</feature>
<keyword evidence="4" id="KW-0677">Repeat</keyword>
<dbReference type="Gene3D" id="2.60.40.3510">
    <property type="match status" value="1"/>
</dbReference>
<dbReference type="SMART" id="SM00051">
    <property type="entry name" value="DSL"/>
    <property type="match status" value="1"/>
</dbReference>
<dbReference type="AlphaFoldDB" id="A0AAE0TL75"/>
<dbReference type="Pfam" id="PF01414">
    <property type="entry name" value="DSL"/>
    <property type="match status" value="1"/>
</dbReference>
<evidence type="ECO:0000256" key="2">
    <source>
        <dbReference type="ARBA" id="ARBA00022536"/>
    </source>
</evidence>
<keyword evidence="9" id="KW-0732">Signal</keyword>
<dbReference type="Proteomes" id="UP001195483">
    <property type="component" value="Unassembled WGS sequence"/>
</dbReference>